<sequence length="64" mass="6959">MSIKSKRILAVGLICLAVAAMLVLYLVLSRQEDGVAVVSVTANEFSLENRKKEVLNFSYGEITG</sequence>
<organism evidence="1 2">
    <name type="scientific">Candidatus Scatomorpha intestinavium</name>
    <dbReference type="NCBI Taxonomy" id="2840922"/>
    <lineage>
        <taxon>Bacteria</taxon>
        <taxon>Bacillati</taxon>
        <taxon>Bacillota</taxon>
        <taxon>Clostridia</taxon>
        <taxon>Eubacteriales</taxon>
        <taxon>Candidatus Scatomorpha</taxon>
    </lineage>
</organism>
<dbReference type="Proteomes" id="UP000824262">
    <property type="component" value="Unassembled WGS sequence"/>
</dbReference>
<feature type="non-terminal residue" evidence="1">
    <location>
        <position position="64"/>
    </location>
</feature>
<dbReference type="AlphaFoldDB" id="A0A9D0ZCX1"/>
<protein>
    <submittedName>
        <fullName evidence="1">Uncharacterized protein</fullName>
    </submittedName>
</protein>
<proteinExistence type="predicted"/>
<comment type="caution">
    <text evidence="1">The sequence shown here is derived from an EMBL/GenBank/DDBJ whole genome shotgun (WGS) entry which is preliminary data.</text>
</comment>
<reference evidence="1" key="1">
    <citation type="submission" date="2020-10" db="EMBL/GenBank/DDBJ databases">
        <authorList>
            <person name="Gilroy R."/>
        </authorList>
    </citation>
    <scope>NUCLEOTIDE SEQUENCE</scope>
    <source>
        <strain evidence="1">ChiBcolR7-354</strain>
    </source>
</reference>
<dbReference type="EMBL" id="DVGA01000025">
    <property type="protein sequence ID" value="HIQ77994.1"/>
    <property type="molecule type" value="Genomic_DNA"/>
</dbReference>
<evidence type="ECO:0000313" key="1">
    <source>
        <dbReference type="EMBL" id="HIQ77994.1"/>
    </source>
</evidence>
<reference evidence="1" key="2">
    <citation type="journal article" date="2021" name="PeerJ">
        <title>Extensive microbial diversity within the chicken gut microbiome revealed by metagenomics and culture.</title>
        <authorList>
            <person name="Gilroy R."/>
            <person name="Ravi A."/>
            <person name="Getino M."/>
            <person name="Pursley I."/>
            <person name="Horton D.L."/>
            <person name="Alikhan N.F."/>
            <person name="Baker D."/>
            <person name="Gharbi K."/>
            <person name="Hall N."/>
            <person name="Watson M."/>
            <person name="Adriaenssens E.M."/>
            <person name="Foster-Nyarko E."/>
            <person name="Jarju S."/>
            <person name="Secka A."/>
            <person name="Antonio M."/>
            <person name="Oren A."/>
            <person name="Chaudhuri R.R."/>
            <person name="La Ragione R."/>
            <person name="Hildebrand F."/>
            <person name="Pallen M.J."/>
        </authorList>
    </citation>
    <scope>NUCLEOTIDE SEQUENCE</scope>
    <source>
        <strain evidence="1">ChiBcolR7-354</strain>
    </source>
</reference>
<gene>
    <name evidence="1" type="ORF">IAB77_01890</name>
</gene>
<name>A0A9D0ZCX1_9FIRM</name>
<evidence type="ECO:0000313" key="2">
    <source>
        <dbReference type="Proteomes" id="UP000824262"/>
    </source>
</evidence>
<accession>A0A9D0ZCX1</accession>